<sequence length="170" mass="20303">MRSDDVVLGILFESSSTGYEIKQKFETVFRNFYNASFGSIYPILHKLEQQGKIESSVVHQDGKPDKKVYTITEKGTEAFHQYLQTEIEPRKNKWDFMVRMYFADNLSIQKQREMIDVELMRQEDSMEQLLELQKLIEKRVNQFQKFSLEIGLKQKEVLIEELKRLREKLK</sequence>
<reference evidence="2 3" key="1">
    <citation type="journal article" date="2014" name="Int. J. Syst. Evol. Microbiol.">
        <title>Phylogenomics and the dynamic genome evolution of the genus Streptococcus.</title>
        <authorList>
            <consortium name="The Broad Institute Genome Sequencing Platform"/>
            <person name="Richards V.P."/>
            <person name="Palmer S.R."/>
            <person name="Pavinski Bitar P.D."/>
            <person name="Qin X."/>
            <person name="Weinstock G.M."/>
            <person name="Highlander S.K."/>
            <person name="Town C.D."/>
            <person name="Burne R.A."/>
            <person name="Stanhope M.J."/>
        </authorList>
    </citation>
    <scope>NUCLEOTIDE SEQUENCE [LARGE SCALE GENOMIC DNA]</scope>
    <source>
        <strain evidence="2 3">NCTC 11558</strain>
    </source>
</reference>
<dbReference type="PANTHER" id="PTHR43252:SF6">
    <property type="entry name" value="NEGATIVE TRANSCRIPTION REGULATOR PADR"/>
    <property type="match status" value="1"/>
</dbReference>
<dbReference type="Pfam" id="PF03551">
    <property type="entry name" value="PadR"/>
    <property type="match status" value="1"/>
</dbReference>
<evidence type="ECO:0000313" key="3">
    <source>
        <dbReference type="Proteomes" id="UP000003573"/>
    </source>
</evidence>
<dbReference type="OrthoDB" id="9783723at2"/>
<dbReference type="InterPro" id="IPR036390">
    <property type="entry name" value="WH_DNA-bd_sf"/>
</dbReference>
<dbReference type="AlphaFoldDB" id="G5JX14"/>
<dbReference type="STRING" id="764298.STRMA_1557"/>
<dbReference type="InterPro" id="IPR005149">
    <property type="entry name" value="Tscrpt_reg_PadR_N"/>
</dbReference>
<dbReference type="eggNOG" id="COG1695">
    <property type="taxonomic scope" value="Bacteria"/>
</dbReference>
<dbReference type="Gene3D" id="1.10.10.10">
    <property type="entry name" value="Winged helix-like DNA-binding domain superfamily/Winged helix DNA-binding domain"/>
    <property type="match status" value="1"/>
</dbReference>
<organism evidence="2 3">
    <name type="scientific">Streptococcus macacae NCTC 11558</name>
    <dbReference type="NCBI Taxonomy" id="764298"/>
    <lineage>
        <taxon>Bacteria</taxon>
        <taxon>Bacillati</taxon>
        <taxon>Bacillota</taxon>
        <taxon>Bacilli</taxon>
        <taxon>Lactobacillales</taxon>
        <taxon>Streptococcaceae</taxon>
        <taxon>Streptococcus</taxon>
    </lineage>
</organism>
<dbReference type="PANTHER" id="PTHR43252">
    <property type="entry name" value="TRANSCRIPTIONAL REGULATOR YQJI"/>
    <property type="match status" value="1"/>
</dbReference>
<dbReference type="RefSeq" id="WP_003079018.1">
    <property type="nucleotide sequence ID" value="NZ_AEUW02000001.1"/>
</dbReference>
<name>G5JX14_9STRE</name>
<dbReference type="Proteomes" id="UP000003573">
    <property type="component" value="Unassembled WGS sequence"/>
</dbReference>
<proteinExistence type="predicted"/>
<evidence type="ECO:0000259" key="1">
    <source>
        <dbReference type="Pfam" id="PF03551"/>
    </source>
</evidence>
<evidence type="ECO:0000313" key="2">
    <source>
        <dbReference type="EMBL" id="EHJ51790.1"/>
    </source>
</evidence>
<accession>G5JX14</accession>
<dbReference type="SUPFAM" id="SSF46785">
    <property type="entry name" value="Winged helix' DNA-binding domain"/>
    <property type="match status" value="1"/>
</dbReference>
<feature type="domain" description="Transcription regulator PadR N-terminal" evidence="1">
    <location>
        <begin position="7"/>
        <end position="80"/>
    </location>
</feature>
<keyword evidence="3" id="KW-1185">Reference proteome</keyword>
<dbReference type="EMBL" id="AEUW02000001">
    <property type="protein sequence ID" value="EHJ51790.1"/>
    <property type="molecule type" value="Genomic_DNA"/>
</dbReference>
<gene>
    <name evidence="2" type="ORF">STRMA_1557</name>
</gene>
<dbReference type="InterPro" id="IPR036388">
    <property type="entry name" value="WH-like_DNA-bd_sf"/>
</dbReference>
<protein>
    <submittedName>
        <fullName evidence="2">Transcriptional regulator, PadR family</fullName>
    </submittedName>
</protein>
<comment type="caution">
    <text evidence="2">The sequence shown here is derived from an EMBL/GenBank/DDBJ whole genome shotgun (WGS) entry which is preliminary data.</text>
</comment>
<dbReference type="Gene3D" id="6.10.140.1570">
    <property type="match status" value="1"/>
</dbReference>